<proteinExistence type="predicted"/>
<keyword evidence="1" id="KW-0472">Membrane</keyword>
<organism evidence="2 3">
    <name type="scientific">Stenotrophomonas maltophilia</name>
    <name type="common">Pseudomonas maltophilia</name>
    <name type="synonym">Xanthomonas maltophilia</name>
    <dbReference type="NCBI Taxonomy" id="40324"/>
    <lineage>
        <taxon>Bacteria</taxon>
        <taxon>Pseudomonadati</taxon>
        <taxon>Pseudomonadota</taxon>
        <taxon>Gammaproteobacteria</taxon>
        <taxon>Lysobacterales</taxon>
        <taxon>Lysobacteraceae</taxon>
        <taxon>Stenotrophomonas</taxon>
        <taxon>Stenotrophomonas maltophilia group</taxon>
    </lineage>
</organism>
<evidence type="ECO:0008006" key="4">
    <source>
        <dbReference type="Google" id="ProtNLM"/>
    </source>
</evidence>
<protein>
    <recommendedName>
        <fullName evidence="4">Transmembrane protein</fullName>
    </recommendedName>
</protein>
<dbReference type="AlphaFoldDB" id="A0AAI9BYF7"/>
<evidence type="ECO:0000256" key="1">
    <source>
        <dbReference type="SAM" id="Phobius"/>
    </source>
</evidence>
<feature type="transmembrane region" description="Helical" evidence="1">
    <location>
        <begin position="32"/>
        <end position="50"/>
    </location>
</feature>
<comment type="caution">
    <text evidence="2">The sequence shown here is derived from an EMBL/GenBank/DDBJ whole genome shotgun (WGS) entry which is preliminary data.</text>
</comment>
<dbReference type="EMBL" id="ABLOJW010000001">
    <property type="protein sequence ID" value="EKT4090650.1"/>
    <property type="molecule type" value="Genomic_DNA"/>
</dbReference>
<keyword evidence="1" id="KW-1133">Transmembrane helix</keyword>
<accession>A0AAI9BYF7</accession>
<dbReference type="Proteomes" id="UP001218208">
    <property type="component" value="Unassembled WGS sequence"/>
</dbReference>
<evidence type="ECO:0000313" key="2">
    <source>
        <dbReference type="EMBL" id="EKT4090650.1"/>
    </source>
</evidence>
<reference evidence="2" key="1">
    <citation type="submission" date="2022-07" db="EMBL/GenBank/DDBJ databases">
        <authorList>
            <consortium name="DAFM: The Division of Animal and Food Microbiology"/>
        </authorList>
    </citation>
    <scope>NUCLEOTIDE SEQUENCE</scope>
    <source>
        <strain evidence="2">19MO01SH01-2</strain>
    </source>
</reference>
<sequence>MALALALGGLVLLVNQFRSPFPQREPQQAFVWWVQLIIMIVSMLISALLARTNQTKPEVQTPDIPTTEEGTAVKRIYGTVRISEPQVLAWRSAGTDKIRKGGKK</sequence>
<gene>
    <name evidence="2" type="ORF">QEG23_000119</name>
</gene>
<name>A0AAI9BYF7_STEMA</name>
<keyword evidence="1" id="KW-0812">Transmembrane</keyword>
<evidence type="ECO:0000313" key="3">
    <source>
        <dbReference type="Proteomes" id="UP001218208"/>
    </source>
</evidence>